<accession>A0A1G9BD01</accession>
<dbReference type="FunFam" id="3.30.1540.10:FF:000004">
    <property type="entry name" value="Probable alpha-methylacyl-CoA racemase mcr"/>
    <property type="match status" value="1"/>
</dbReference>
<reference evidence="4" key="1">
    <citation type="submission" date="2016-10" db="EMBL/GenBank/DDBJ databases">
        <authorList>
            <person name="Varghese N."/>
            <person name="Submissions S."/>
        </authorList>
    </citation>
    <scope>NUCLEOTIDE SEQUENCE [LARGE SCALE GENOMIC DNA]</scope>
    <source>
        <strain evidence="4">DSM 44796</strain>
    </source>
</reference>
<dbReference type="EMBL" id="FNET01000005">
    <property type="protein sequence ID" value="SDK36735.1"/>
    <property type="molecule type" value="Genomic_DNA"/>
</dbReference>
<dbReference type="PANTHER" id="PTHR48228:SF5">
    <property type="entry name" value="ALPHA-METHYLACYL-COA RACEMASE"/>
    <property type="match status" value="1"/>
</dbReference>
<dbReference type="AlphaFoldDB" id="A0A1G9BD01"/>
<evidence type="ECO:0000256" key="1">
    <source>
        <dbReference type="ARBA" id="ARBA00008383"/>
    </source>
</evidence>
<gene>
    <name evidence="3" type="ORF">SAMN04488074_105279</name>
</gene>
<dbReference type="InterPro" id="IPR044855">
    <property type="entry name" value="CoA-Trfase_III_dom3_sf"/>
</dbReference>
<protein>
    <submittedName>
        <fullName evidence="3">Alpha-methylacyl-CoA racemase</fullName>
    </submittedName>
</protein>
<dbReference type="PANTHER" id="PTHR48228">
    <property type="entry name" value="SUCCINYL-COA--D-CITRAMALATE COA-TRANSFERASE"/>
    <property type="match status" value="1"/>
</dbReference>
<dbReference type="SUPFAM" id="SSF89796">
    <property type="entry name" value="CoA-transferase family III (CaiB/BaiF)"/>
    <property type="match status" value="1"/>
</dbReference>
<dbReference type="Proteomes" id="UP000199682">
    <property type="component" value="Unassembled WGS sequence"/>
</dbReference>
<comment type="similarity">
    <text evidence="1">Belongs to the CoA-transferase III family.</text>
</comment>
<organism evidence="3 4">
    <name type="scientific">Lentzea albidocapillata subsp. violacea</name>
    <dbReference type="NCBI Taxonomy" id="128104"/>
    <lineage>
        <taxon>Bacteria</taxon>
        <taxon>Bacillati</taxon>
        <taxon>Actinomycetota</taxon>
        <taxon>Actinomycetes</taxon>
        <taxon>Pseudonocardiales</taxon>
        <taxon>Pseudonocardiaceae</taxon>
        <taxon>Lentzea</taxon>
    </lineage>
</organism>
<dbReference type="InterPro" id="IPR050509">
    <property type="entry name" value="CoA-transferase_III"/>
</dbReference>
<dbReference type="Pfam" id="PF02515">
    <property type="entry name" value="CoA_transf_3"/>
    <property type="match status" value="1"/>
</dbReference>
<evidence type="ECO:0000313" key="4">
    <source>
        <dbReference type="Proteomes" id="UP000199682"/>
    </source>
</evidence>
<dbReference type="InterPro" id="IPR003673">
    <property type="entry name" value="CoA-Trfase_fam_III"/>
</dbReference>
<keyword evidence="2" id="KW-0413">Isomerase</keyword>
<evidence type="ECO:0000313" key="3">
    <source>
        <dbReference type="EMBL" id="SDK36735.1"/>
    </source>
</evidence>
<name>A0A1G9BD01_9PSEU</name>
<dbReference type="Gene3D" id="3.30.1540.10">
    <property type="entry name" value="formyl-coa transferase, domain 3"/>
    <property type="match status" value="1"/>
</dbReference>
<sequence>MGPLDGLKVVEFGGIGPGPHGAMLLADLGAEVVRVERPSGGLSVVPDASRDFLLRGRRSVSADLKSADGRAAVLALVSSADVVIEGFRPGVLERLGLGPSDCLAVNPGLIYARMTGWGQDGPLAQRAGHDINYLSVTGVLHAIGKPPLNLVGDFGGGSLYLVLGVLAALWERQRTGLGQVVDAAIVDGVASLAQMIWSMRSQSVWEDSPESNLLDGGCPFYSIYECADGRSVAVGSLEPQFYALLLAGLELSASDLPDQMDRDSWPLLRKTFAEAFLTRTRDEWSEVFASSDACVTPVLSLEEAVSHPHLVARGVFTSDGAAVPAPRFSAEFFGD</sequence>
<dbReference type="GO" id="GO:0016853">
    <property type="term" value="F:isomerase activity"/>
    <property type="evidence" value="ECO:0007669"/>
    <property type="project" value="UniProtKB-KW"/>
</dbReference>
<dbReference type="InterPro" id="IPR023606">
    <property type="entry name" value="CoA-Trfase_III_dom_1_sf"/>
</dbReference>
<dbReference type="Gene3D" id="3.40.50.10540">
    <property type="entry name" value="Crotonobetainyl-coa:carnitine coa-transferase, domain 1"/>
    <property type="match status" value="1"/>
</dbReference>
<proteinExistence type="inferred from homology"/>
<evidence type="ECO:0000256" key="2">
    <source>
        <dbReference type="ARBA" id="ARBA00023235"/>
    </source>
</evidence>